<dbReference type="GO" id="GO:0005829">
    <property type="term" value="C:cytosol"/>
    <property type="evidence" value="ECO:0007669"/>
    <property type="project" value="TreeGrafter"/>
</dbReference>
<evidence type="ECO:0000256" key="10">
    <source>
        <dbReference type="HAMAP-Rule" id="MF_01569"/>
    </source>
</evidence>
<dbReference type="InterPro" id="IPR002316">
    <property type="entry name" value="Pro-tRNA-ligase_IIa"/>
</dbReference>
<evidence type="ECO:0000256" key="3">
    <source>
        <dbReference type="ARBA" id="ARBA00022490"/>
    </source>
</evidence>
<evidence type="ECO:0000313" key="13">
    <source>
        <dbReference type="Proteomes" id="UP000294321"/>
    </source>
</evidence>
<dbReference type="InterPro" id="IPR023717">
    <property type="entry name" value="Pro-tRNA-Synthase_IIa_type1"/>
</dbReference>
<accession>A0A4P6ZK80</accession>
<comment type="similarity">
    <text evidence="10">Belongs to the class-II aminoacyl-tRNA synthetase family. ProS type 1 subfamily.</text>
</comment>
<dbReference type="FunFam" id="3.40.50.800:FF:000011">
    <property type="entry name" value="Proline--tRNA ligase"/>
    <property type="match status" value="1"/>
</dbReference>
<evidence type="ECO:0000256" key="8">
    <source>
        <dbReference type="ARBA" id="ARBA00023146"/>
    </source>
</evidence>
<dbReference type="HAMAP" id="MF_01569">
    <property type="entry name" value="Pro_tRNA_synth_type1"/>
    <property type="match status" value="1"/>
</dbReference>
<dbReference type="InterPro" id="IPR045864">
    <property type="entry name" value="aa-tRNA-synth_II/BPL/LPL"/>
</dbReference>
<dbReference type="CDD" id="cd00861">
    <property type="entry name" value="ProRS_anticodon_short"/>
    <property type="match status" value="1"/>
</dbReference>
<dbReference type="InterPro" id="IPR033730">
    <property type="entry name" value="ProRS_core_prok"/>
</dbReference>
<dbReference type="GO" id="GO:0004827">
    <property type="term" value="F:proline-tRNA ligase activity"/>
    <property type="evidence" value="ECO:0007669"/>
    <property type="project" value="UniProtKB-UniRule"/>
</dbReference>
<dbReference type="NCBIfam" id="TIGR00409">
    <property type="entry name" value="proS_fam_II"/>
    <property type="match status" value="1"/>
</dbReference>
<evidence type="ECO:0000256" key="5">
    <source>
        <dbReference type="ARBA" id="ARBA00022741"/>
    </source>
</evidence>
<dbReference type="GO" id="GO:0140096">
    <property type="term" value="F:catalytic activity, acting on a protein"/>
    <property type="evidence" value="ECO:0007669"/>
    <property type="project" value="UniProtKB-ARBA"/>
</dbReference>
<dbReference type="CDD" id="cd04334">
    <property type="entry name" value="ProRS-INS"/>
    <property type="match status" value="1"/>
</dbReference>
<reference evidence="13" key="1">
    <citation type="submission" date="2018-12" db="EMBL/GenBank/DDBJ databases">
        <title>A new species of lactobacillus.</title>
        <authorList>
            <person name="Jian Y."/>
            <person name="Xin L."/>
            <person name="Hong Z.J."/>
            <person name="Ming L.Z."/>
            <person name="Hong X.Z."/>
        </authorList>
    </citation>
    <scope>NUCLEOTIDE SEQUENCE [LARGE SCALE GENOMIC DNA]</scope>
    <source>
        <strain evidence="13">HSLZ-75</strain>
    </source>
</reference>
<dbReference type="SUPFAM" id="SSF55826">
    <property type="entry name" value="YbaK/ProRS associated domain"/>
    <property type="match status" value="1"/>
</dbReference>
<dbReference type="EMBL" id="CP034726">
    <property type="protein sequence ID" value="QBP17953.1"/>
    <property type="molecule type" value="Genomic_DNA"/>
</dbReference>
<sequence>MRQSKMLIPTLKQNPKGAVALSHIMMLRGGYIHQVSAGIYAYLPLAYRVLEKIEKIINDEMQKIGAIRMLVPTLLPAKLWKESGRLSTYGPELFKLKNRRGTEYILGPTHEETFTALIRDTVNSYKDLPLILYQIQSKFRDENRPRYGLLRGREFLMKDAYSFSLNDKDLDRIYHNMDVAYRKIFDKMQLHYRPIIGNGGAMGGSDSQEFSAPAKVGEDTIVYSDKGDYQANLEMATSKCIAKKPDVAPKKLVKKSCPNTKTIKKLAKFLKVEPKQIIKSVLFIANKKKPVLVLVRGDHDVNPTKIQNFLGADFLDLATPSQIKKLVGCVPGYVGPVNTNVKILADDYVKYMVNTVAGANENDYDYVNVNPGRDFKVDAYGDFRLAKEGDVAPNGVGHLKFTPGIEIAHIFKLGTRYSKDLGATVLNENGKRVPVIMGCYGIGVSRLLSAIAEQQSDDNGLVWPISVAPFDIHIIPVNVKNDVQMNLALSLDKQLTKDGYEVLLDDRKKRAGVKFADSDLIGIPLRITVGRDAKQGVVEVKIRKTGETVKVRKDELENTIPIFRKELSNNK</sequence>
<dbReference type="InterPro" id="IPR002314">
    <property type="entry name" value="aa-tRNA-synt_IIb"/>
</dbReference>
<dbReference type="PANTHER" id="PTHR42753">
    <property type="entry name" value="MITOCHONDRIAL RIBOSOME PROTEIN L39/PROLYL-TRNA LIGASE FAMILY MEMBER"/>
    <property type="match status" value="1"/>
</dbReference>
<dbReference type="Pfam" id="PF04073">
    <property type="entry name" value="tRNA_edit"/>
    <property type="match status" value="1"/>
</dbReference>
<dbReference type="Pfam" id="PF03129">
    <property type="entry name" value="HGTP_anticodon"/>
    <property type="match status" value="1"/>
</dbReference>
<organism evidence="12 13">
    <name type="scientific">Acetilactobacillus jinshanensis</name>
    <dbReference type="NCBI Taxonomy" id="1720083"/>
    <lineage>
        <taxon>Bacteria</taxon>
        <taxon>Bacillati</taxon>
        <taxon>Bacillota</taxon>
        <taxon>Bacilli</taxon>
        <taxon>Lactobacillales</taxon>
        <taxon>Lactobacillaceae</taxon>
        <taxon>Acetilactobacillus</taxon>
    </lineage>
</organism>
<dbReference type="RefSeq" id="WP_133441499.1">
    <property type="nucleotide sequence ID" value="NZ_CP034726.1"/>
</dbReference>
<evidence type="ECO:0000256" key="6">
    <source>
        <dbReference type="ARBA" id="ARBA00022840"/>
    </source>
</evidence>
<dbReference type="SUPFAM" id="SSF55681">
    <property type="entry name" value="Class II aaRS and biotin synthetases"/>
    <property type="match status" value="1"/>
</dbReference>
<dbReference type="GO" id="GO:0005524">
    <property type="term" value="F:ATP binding"/>
    <property type="evidence" value="ECO:0007669"/>
    <property type="project" value="UniProtKB-UniRule"/>
</dbReference>
<dbReference type="OrthoDB" id="9809052at2"/>
<comment type="function">
    <text evidence="10">Catalyzes the attachment of proline to tRNA(Pro) in a two-step reaction: proline is first activated by ATP to form Pro-AMP and then transferred to the acceptor end of tRNA(Pro). As ProRS can inadvertently accommodate and process non-cognate amino acids such as alanine and cysteine, to avoid such errors it has two additional distinct editing activities against alanine. One activity is designated as 'pretransfer' editing and involves the tRNA(Pro)-independent hydrolysis of activated Ala-AMP. The other activity is designated 'posttransfer' editing and involves deacylation of mischarged Ala-tRNA(Pro). The misacylated Cys-tRNA(Pro) is not edited by ProRS.</text>
</comment>
<dbReference type="KEGG" id="lji:ELX58_02040"/>
<dbReference type="InterPro" id="IPR006195">
    <property type="entry name" value="aa-tRNA-synth_II"/>
</dbReference>
<evidence type="ECO:0000256" key="4">
    <source>
        <dbReference type="ARBA" id="ARBA00022598"/>
    </source>
</evidence>
<dbReference type="NCBIfam" id="NF006625">
    <property type="entry name" value="PRK09194.1"/>
    <property type="match status" value="1"/>
</dbReference>
<name>A0A4P6ZK80_9LACO</name>
<evidence type="ECO:0000259" key="11">
    <source>
        <dbReference type="PROSITE" id="PS50862"/>
    </source>
</evidence>
<dbReference type="Proteomes" id="UP000294321">
    <property type="component" value="Chromosome"/>
</dbReference>
<dbReference type="AlphaFoldDB" id="A0A4P6ZK80"/>
<comment type="subunit">
    <text evidence="2 10">Homodimer.</text>
</comment>
<dbReference type="SUPFAM" id="SSF52954">
    <property type="entry name" value="Class II aaRS ABD-related"/>
    <property type="match status" value="1"/>
</dbReference>
<dbReference type="InterPro" id="IPR004500">
    <property type="entry name" value="Pro-tRNA-synth_IIa_bac-type"/>
</dbReference>
<dbReference type="GO" id="GO:0006433">
    <property type="term" value="P:prolyl-tRNA aminoacylation"/>
    <property type="evidence" value="ECO:0007669"/>
    <property type="project" value="UniProtKB-UniRule"/>
</dbReference>
<keyword evidence="6 10" id="KW-0067">ATP-binding</keyword>
<dbReference type="PROSITE" id="PS50862">
    <property type="entry name" value="AA_TRNA_LIGASE_II"/>
    <property type="match status" value="1"/>
</dbReference>
<evidence type="ECO:0000256" key="2">
    <source>
        <dbReference type="ARBA" id="ARBA00011738"/>
    </source>
</evidence>
<dbReference type="GO" id="GO:0002161">
    <property type="term" value="F:aminoacyl-tRNA deacylase activity"/>
    <property type="evidence" value="ECO:0007669"/>
    <property type="project" value="InterPro"/>
</dbReference>
<keyword evidence="7 10" id="KW-0648">Protein biosynthesis</keyword>
<comment type="domain">
    <text evidence="10">Consists of three domains: the N-terminal catalytic domain, the editing domain and the C-terminal anticodon-binding domain.</text>
</comment>
<keyword evidence="13" id="KW-1185">Reference proteome</keyword>
<dbReference type="GO" id="GO:0016740">
    <property type="term" value="F:transferase activity"/>
    <property type="evidence" value="ECO:0007669"/>
    <property type="project" value="UniProtKB-ARBA"/>
</dbReference>
<keyword evidence="8 10" id="KW-0030">Aminoacyl-tRNA synthetase</keyword>
<evidence type="ECO:0000313" key="12">
    <source>
        <dbReference type="EMBL" id="QBP17953.1"/>
    </source>
</evidence>
<dbReference type="PRINTS" id="PR01046">
    <property type="entry name" value="TRNASYNTHPRO"/>
</dbReference>
<dbReference type="InterPro" id="IPR036754">
    <property type="entry name" value="YbaK/aa-tRNA-synt-asso_dom_sf"/>
</dbReference>
<keyword evidence="5 10" id="KW-0547">Nucleotide-binding</keyword>
<protein>
    <recommendedName>
        <fullName evidence="10">Proline--tRNA ligase</fullName>
        <ecNumber evidence="10">6.1.1.15</ecNumber>
    </recommendedName>
    <alternativeName>
        <fullName evidence="10">Prolyl-tRNA synthetase</fullName>
        <shortName evidence="10">ProRS</shortName>
    </alternativeName>
</protein>
<dbReference type="InterPro" id="IPR007214">
    <property type="entry name" value="YbaK/aa-tRNA-synth-assoc-dom"/>
</dbReference>
<dbReference type="CDD" id="cd00779">
    <property type="entry name" value="ProRS_core_prok"/>
    <property type="match status" value="1"/>
</dbReference>
<comment type="subcellular location">
    <subcellularLocation>
        <location evidence="1 10">Cytoplasm</location>
    </subcellularLocation>
</comment>
<evidence type="ECO:0000256" key="9">
    <source>
        <dbReference type="ARBA" id="ARBA00047671"/>
    </source>
</evidence>
<comment type="catalytic activity">
    <reaction evidence="9 10">
        <text>tRNA(Pro) + L-proline + ATP = L-prolyl-tRNA(Pro) + AMP + diphosphate</text>
        <dbReference type="Rhea" id="RHEA:14305"/>
        <dbReference type="Rhea" id="RHEA-COMP:9700"/>
        <dbReference type="Rhea" id="RHEA-COMP:9702"/>
        <dbReference type="ChEBI" id="CHEBI:30616"/>
        <dbReference type="ChEBI" id="CHEBI:33019"/>
        <dbReference type="ChEBI" id="CHEBI:60039"/>
        <dbReference type="ChEBI" id="CHEBI:78442"/>
        <dbReference type="ChEBI" id="CHEBI:78532"/>
        <dbReference type="ChEBI" id="CHEBI:456215"/>
        <dbReference type="EC" id="6.1.1.15"/>
    </reaction>
</comment>
<dbReference type="Pfam" id="PF00587">
    <property type="entry name" value="tRNA-synt_2b"/>
    <property type="match status" value="1"/>
</dbReference>
<proteinExistence type="inferred from homology"/>
<dbReference type="Gene3D" id="3.30.930.10">
    <property type="entry name" value="Bira Bifunctional Protein, Domain 2"/>
    <property type="match status" value="2"/>
</dbReference>
<evidence type="ECO:0000256" key="7">
    <source>
        <dbReference type="ARBA" id="ARBA00022917"/>
    </source>
</evidence>
<gene>
    <name evidence="10" type="primary">proS</name>
    <name evidence="12" type="ORF">ELX58_02040</name>
</gene>
<dbReference type="InterPro" id="IPR004154">
    <property type="entry name" value="Anticodon-bd"/>
</dbReference>
<dbReference type="PANTHER" id="PTHR42753:SF2">
    <property type="entry name" value="PROLINE--TRNA LIGASE"/>
    <property type="match status" value="1"/>
</dbReference>
<keyword evidence="4 10" id="KW-0436">Ligase</keyword>
<evidence type="ECO:0000256" key="1">
    <source>
        <dbReference type="ARBA" id="ARBA00004496"/>
    </source>
</evidence>
<dbReference type="InterPro" id="IPR036621">
    <property type="entry name" value="Anticodon-bd_dom_sf"/>
</dbReference>
<dbReference type="InterPro" id="IPR044140">
    <property type="entry name" value="ProRS_anticodon_short"/>
</dbReference>
<keyword evidence="3 10" id="KW-0963">Cytoplasm</keyword>
<feature type="domain" description="Aminoacyl-transfer RNA synthetases class-II family profile" evidence="11">
    <location>
        <begin position="34"/>
        <end position="464"/>
    </location>
</feature>
<dbReference type="InterPro" id="IPR050062">
    <property type="entry name" value="Pro-tRNA_synthetase"/>
</dbReference>
<dbReference type="Gene3D" id="3.40.50.800">
    <property type="entry name" value="Anticodon-binding domain"/>
    <property type="match status" value="1"/>
</dbReference>
<dbReference type="EC" id="6.1.1.15" evidence="10"/>